<evidence type="ECO:0000256" key="1">
    <source>
        <dbReference type="ARBA" id="ARBA00023125"/>
    </source>
</evidence>
<protein>
    <recommendedName>
        <fullName evidence="6">DNA breaking-rejoining enzyme</fullName>
    </recommendedName>
</protein>
<proteinExistence type="predicted"/>
<dbReference type="OrthoDB" id="2678913at2759"/>
<evidence type="ECO:0000313" key="5">
    <source>
        <dbReference type="Proteomes" id="UP000807306"/>
    </source>
</evidence>
<dbReference type="SUPFAM" id="SSF47823">
    <property type="entry name" value="lambda integrase-like, N-terminal domain"/>
    <property type="match status" value="1"/>
</dbReference>
<gene>
    <name evidence="4" type="ORF">CPB83DRAFT_908917</name>
</gene>
<evidence type="ECO:0000256" key="2">
    <source>
        <dbReference type="ARBA" id="ARBA00023172"/>
    </source>
</evidence>
<dbReference type="InterPro" id="IPR010998">
    <property type="entry name" value="Integrase_recombinase_N"/>
</dbReference>
<dbReference type="AlphaFoldDB" id="A0A9P6JML6"/>
<keyword evidence="2" id="KW-0233">DNA recombination</keyword>
<dbReference type="GO" id="GO:0003677">
    <property type="term" value="F:DNA binding"/>
    <property type="evidence" value="ECO:0007669"/>
    <property type="project" value="UniProtKB-KW"/>
</dbReference>
<dbReference type="GO" id="GO:0015074">
    <property type="term" value="P:DNA integration"/>
    <property type="evidence" value="ECO:0007669"/>
    <property type="project" value="InterPro"/>
</dbReference>
<dbReference type="EMBL" id="MU157879">
    <property type="protein sequence ID" value="KAF9525830.1"/>
    <property type="molecule type" value="Genomic_DNA"/>
</dbReference>
<evidence type="ECO:0008006" key="6">
    <source>
        <dbReference type="Google" id="ProtNLM"/>
    </source>
</evidence>
<feature type="compositionally biased region" description="Basic and acidic residues" evidence="3">
    <location>
        <begin position="73"/>
        <end position="82"/>
    </location>
</feature>
<reference evidence="4" key="1">
    <citation type="submission" date="2020-11" db="EMBL/GenBank/DDBJ databases">
        <authorList>
            <consortium name="DOE Joint Genome Institute"/>
            <person name="Ahrendt S."/>
            <person name="Riley R."/>
            <person name="Andreopoulos W."/>
            <person name="Labutti K."/>
            <person name="Pangilinan J."/>
            <person name="Ruiz-Duenas F.J."/>
            <person name="Barrasa J.M."/>
            <person name="Sanchez-Garcia M."/>
            <person name="Camarero S."/>
            <person name="Miyauchi S."/>
            <person name="Serrano A."/>
            <person name="Linde D."/>
            <person name="Babiker R."/>
            <person name="Drula E."/>
            <person name="Ayuso-Fernandez I."/>
            <person name="Pacheco R."/>
            <person name="Padilla G."/>
            <person name="Ferreira P."/>
            <person name="Barriuso J."/>
            <person name="Kellner H."/>
            <person name="Castanera R."/>
            <person name="Alfaro M."/>
            <person name="Ramirez L."/>
            <person name="Pisabarro A.G."/>
            <person name="Kuo A."/>
            <person name="Tritt A."/>
            <person name="Lipzen A."/>
            <person name="He G."/>
            <person name="Yan M."/>
            <person name="Ng V."/>
            <person name="Cullen D."/>
            <person name="Martin F."/>
            <person name="Rosso M.-N."/>
            <person name="Henrissat B."/>
            <person name="Hibbett D."/>
            <person name="Martinez A.T."/>
            <person name="Grigoriev I.V."/>
        </authorList>
    </citation>
    <scope>NUCLEOTIDE SEQUENCE</scope>
    <source>
        <strain evidence="4">CBS 506.95</strain>
    </source>
</reference>
<feature type="region of interest" description="Disordered" evidence="3">
    <location>
        <begin position="70"/>
        <end position="141"/>
    </location>
</feature>
<dbReference type="InterPro" id="IPR052925">
    <property type="entry name" value="Phage_Integrase-like_Recomb"/>
</dbReference>
<dbReference type="GO" id="GO:0006310">
    <property type="term" value="P:DNA recombination"/>
    <property type="evidence" value="ECO:0007669"/>
    <property type="project" value="UniProtKB-KW"/>
</dbReference>
<keyword evidence="1" id="KW-0238">DNA-binding</keyword>
<dbReference type="InterPro" id="IPR011010">
    <property type="entry name" value="DNA_brk_join_enz"/>
</dbReference>
<comment type="caution">
    <text evidence="4">The sequence shown here is derived from an EMBL/GenBank/DDBJ whole genome shotgun (WGS) entry which is preliminary data.</text>
</comment>
<name>A0A9P6JML6_9AGAR</name>
<dbReference type="PANTHER" id="PTHR34605">
    <property type="entry name" value="PHAGE_INTEGRASE DOMAIN-CONTAINING PROTEIN"/>
    <property type="match status" value="1"/>
</dbReference>
<accession>A0A9P6JML6</accession>
<evidence type="ECO:0000313" key="4">
    <source>
        <dbReference type="EMBL" id="KAF9525830.1"/>
    </source>
</evidence>
<evidence type="ECO:0000256" key="3">
    <source>
        <dbReference type="SAM" id="MobiDB-lite"/>
    </source>
</evidence>
<dbReference type="InterPro" id="IPR013762">
    <property type="entry name" value="Integrase-like_cat_sf"/>
</dbReference>
<dbReference type="Gene3D" id="1.10.150.130">
    <property type="match status" value="1"/>
</dbReference>
<organism evidence="4 5">
    <name type="scientific">Crepidotus variabilis</name>
    <dbReference type="NCBI Taxonomy" id="179855"/>
    <lineage>
        <taxon>Eukaryota</taxon>
        <taxon>Fungi</taxon>
        <taxon>Dikarya</taxon>
        <taxon>Basidiomycota</taxon>
        <taxon>Agaricomycotina</taxon>
        <taxon>Agaricomycetes</taxon>
        <taxon>Agaricomycetidae</taxon>
        <taxon>Agaricales</taxon>
        <taxon>Agaricineae</taxon>
        <taxon>Crepidotaceae</taxon>
        <taxon>Crepidotus</taxon>
    </lineage>
</organism>
<sequence length="505" mass="56615">MSHFTPNMFQAHTIPRMTPLEENILPFHSSSQLNQSQTSSNPTSLTTMTPSIHLKSIFHRQAVQQLHYQNGTMRKESPRELQEQLPSAKRRKISPTQNPGPPRNRFDNPLQNGLLHDPARKRTKPAPYSPSLRPKPSHLRPHVPAKDRLLLWVPLHARNVLDQQGRPTNLTADDLDRVKDVLEGAWAESTKETYGSGLLVYHVFCDRKHLPEEQRAPVSQIVMASFIATIAGAYSGKSISNYVQGVRAWHILHGVEWKMKDDEIATMLKAADKATPSGARRPRRTPYTIDFIISIRNHLNLSDPLHAAVYACLTTTFYSAARLGEFTVPRLDAFDPDRHVKPSDVTTEVDRQGLKSTVFHLPTTKASPITGEDVSWSTQSGLTNPEVALAHHLQLNEPPPAGALFAYQYKGSHRPLTKPKMIQVLSNAAKAAGLDPRQGHGIRIGSTLEYLLRGVPFDVMKVKGRWASSAFEKYLTKHAQILAPYMQDKPEIHAAFVRITMPPLR</sequence>
<dbReference type="SUPFAM" id="SSF56349">
    <property type="entry name" value="DNA breaking-rejoining enzymes"/>
    <property type="match status" value="1"/>
</dbReference>
<dbReference type="PANTHER" id="PTHR34605:SF3">
    <property type="entry name" value="P CELL-TYPE AGGLUTINATION PROTEIN MAP4-LIKE-RELATED"/>
    <property type="match status" value="1"/>
</dbReference>
<dbReference type="Proteomes" id="UP000807306">
    <property type="component" value="Unassembled WGS sequence"/>
</dbReference>
<keyword evidence="5" id="KW-1185">Reference proteome</keyword>
<dbReference type="Gene3D" id="1.10.443.10">
    <property type="entry name" value="Intergrase catalytic core"/>
    <property type="match status" value="1"/>
</dbReference>